<protein>
    <submittedName>
        <fullName evidence="2">Uncharacterized protein</fullName>
    </submittedName>
</protein>
<sequence length="58" mass="6159">MAINTVAGKPAAAVRDDPAAVLPVRHPARAGARDRIRANQKKMGAMPIIRPPSARMAF</sequence>
<comment type="caution">
    <text evidence="2">The sequence shown here is derived from an EMBL/GenBank/DDBJ whole genome shotgun (WGS) entry which is preliminary data.</text>
</comment>
<evidence type="ECO:0000256" key="1">
    <source>
        <dbReference type="SAM" id="MobiDB-lite"/>
    </source>
</evidence>
<gene>
    <name evidence="2" type="ORF">CO2235_170061</name>
</gene>
<proteinExistence type="predicted"/>
<evidence type="ECO:0000313" key="2">
    <source>
        <dbReference type="EMBL" id="SPC12938.1"/>
    </source>
</evidence>
<feature type="region of interest" description="Disordered" evidence="1">
    <location>
        <begin position="28"/>
        <end position="58"/>
    </location>
</feature>
<accession>A0A375G4B3</accession>
<dbReference type="EMBL" id="OGUS01000117">
    <property type="protein sequence ID" value="SPC12938.1"/>
    <property type="molecule type" value="Genomic_DNA"/>
</dbReference>
<dbReference type="AlphaFoldDB" id="A0A375G4B3"/>
<name>A0A375G4B3_9BURK</name>
<organism evidence="2">
    <name type="scientific">Cupriavidus oxalaticus</name>
    <dbReference type="NCBI Taxonomy" id="96344"/>
    <lineage>
        <taxon>Bacteria</taxon>
        <taxon>Pseudomonadati</taxon>
        <taxon>Pseudomonadota</taxon>
        <taxon>Betaproteobacteria</taxon>
        <taxon>Burkholderiales</taxon>
        <taxon>Burkholderiaceae</taxon>
        <taxon>Cupriavidus</taxon>
    </lineage>
</organism>
<reference evidence="2" key="1">
    <citation type="submission" date="2018-01" db="EMBL/GenBank/DDBJ databases">
        <authorList>
            <person name="Clerissi C."/>
        </authorList>
    </citation>
    <scope>NUCLEOTIDE SEQUENCE</scope>
    <source>
        <strain evidence="2">Cupriavidus oxalaticus LMG 2235</strain>
    </source>
</reference>
<dbReference type="Proteomes" id="UP000256862">
    <property type="component" value="Chromosome CO2235"/>
</dbReference>